<dbReference type="Pfam" id="PF01022">
    <property type="entry name" value="HTH_5"/>
    <property type="match status" value="1"/>
</dbReference>
<protein>
    <submittedName>
        <fullName evidence="3">Helix-turn-helix domain protein</fullName>
    </submittedName>
</protein>
<dbReference type="InterPro" id="IPR011991">
    <property type="entry name" value="ArsR-like_HTH"/>
</dbReference>
<dbReference type="GO" id="GO:0003677">
    <property type="term" value="F:DNA binding"/>
    <property type="evidence" value="ECO:0007669"/>
    <property type="project" value="UniProtKB-KW"/>
</dbReference>
<dbReference type="HOGENOM" id="CLU_097806_9_0_9"/>
<evidence type="ECO:0000259" key="2">
    <source>
        <dbReference type="SMART" id="SM00418"/>
    </source>
</evidence>
<proteinExistence type="predicted"/>
<dbReference type="PANTHER" id="PTHR38600:SF1">
    <property type="entry name" value="TRANSCRIPTIONAL REGULATORY PROTEIN"/>
    <property type="match status" value="1"/>
</dbReference>
<gene>
    <name evidence="3" type="ORF">BN1050_01869</name>
</gene>
<dbReference type="GO" id="GO:0003700">
    <property type="term" value="F:DNA-binding transcription factor activity"/>
    <property type="evidence" value="ECO:0007669"/>
    <property type="project" value="InterPro"/>
</dbReference>
<dbReference type="EMBL" id="LN483075">
    <property type="protein sequence ID" value="CEA04189.1"/>
    <property type="molecule type" value="Genomic_DNA"/>
</dbReference>
<dbReference type="InterPro" id="IPR036390">
    <property type="entry name" value="WH_DNA-bd_sf"/>
</dbReference>
<dbReference type="InterPro" id="IPR036388">
    <property type="entry name" value="WH-like_DNA-bd_sf"/>
</dbReference>
<dbReference type="CDD" id="cd00090">
    <property type="entry name" value="HTH_ARSR"/>
    <property type="match status" value="1"/>
</dbReference>
<dbReference type="AlphaFoldDB" id="A0A078MDB7"/>
<dbReference type="InterPro" id="IPR001845">
    <property type="entry name" value="HTH_ArsR_DNA-bd_dom"/>
</dbReference>
<accession>A0A078MDB7</accession>
<name>A0A078MDB7_9BACL</name>
<dbReference type="PANTHER" id="PTHR38600">
    <property type="entry name" value="TRANSCRIPTIONAL REGULATORY PROTEIN"/>
    <property type="match status" value="1"/>
</dbReference>
<keyword evidence="1" id="KW-0238">DNA-binding</keyword>
<dbReference type="PATRIC" id="fig|1461583.4.peg.1791"/>
<reference evidence="3" key="1">
    <citation type="submission" date="2014-07" db="EMBL/GenBank/DDBJ databases">
        <authorList>
            <person name="Urmite Genomes Urmite Genomes"/>
        </authorList>
    </citation>
    <scope>NUCLEOTIDE SEQUENCE</scope>
    <source>
        <strain evidence="3">13S34_air</strain>
    </source>
</reference>
<dbReference type="SMART" id="SM00418">
    <property type="entry name" value="HTH_ARSR"/>
    <property type="match status" value="1"/>
</dbReference>
<dbReference type="Gene3D" id="1.10.10.10">
    <property type="entry name" value="Winged helix-like DNA-binding domain superfamily/Winged helix DNA-binding domain"/>
    <property type="match status" value="1"/>
</dbReference>
<sequence length="107" mass="12216">MKQLNSGDELLAVFEALAHPLRLKIIEQLTRQQQYVSQLARDMGISRPLLYLHLKKLEEANLIQGHSEILESGKAAKYYTLQPFDFDLNAQLIAQLAPSLTLKKKKE</sequence>
<organism evidence="3">
    <name type="scientific">Metalysinibacillus saudimassiliensis</name>
    <dbReference type="NCBI Taxonomy" id="1461583"/>
    <lineage>
        <taxon>Bacteria</taxon>
        <taxon>Bacillati</taxon>
        <taxon>Bacillota</taxon>
        <taxon>Bacilli</taxon>
        <taxon>Bacillales</taxon>
        <taxon>Caryophanaceae</taxon>
        <taxon>Metalysinibacillus</taxon>
    </lineage>
</organism>
<dbReference type="SUPFAM" id="SSF46785">
    <property type="entry name" value="Winged helix' DNA-binding domain"/>
    <property type="match status" value="1"/>
</dbReference>
<evidence type="ECO:0000256" key="1">
    <source>
        <dbReference type="ARBA" id="ARBA00023125"/>
    </source>
</evidence>
<evidence type="ECO:0000313" key="3">
    <source>
        <dbReference type="EMBL" id="CEA04189.1"/>
    </source>
</evidence>
<feature type="domain" description="HTH arsR-type" evidence="2">
    <location>
        <begin position="12"/>
        <end position="92"/>
    </location>
</feature>